<accession>A0A7V2B0R7</accession>
<dbReference type="EMBL" id="DSGB01000005">
    <property type="protein sequence ID" value="HER96148.1"/>
    <property type="molecule type" value="Genomic_DNA"/>
</dbReference>
<evidence type="ECO:0000313" key="1">
    <source>
        <dbReference type="EMBL" id="HER96148.1"/>
    </source>
</evidence>
<dbReference type="PANTHER" id="PTHR35984:SF1">
    <property type="entry name" value="PERIPLASMIC SERINE PROTEASE"/>
    <property type="match status" value="1"/>
</dbReference>
<dbReference type="Gene3D" id="3.90.226.10">
    <property type="entry name" value="2-enoyl-CoA Hydratase, Chain A, domain 1"/>
    <property type="match status" value="1"/>
</dbReference>
<dbReference type="GO" id="GO:0016020">
    <property type="term" value="C:membrane"/>
    <property type="evidence" value="ECO:0007669"/>
    <property type="project" value="InterPro"/>
</dbReference>
<dbReference type="InterPro" id="IPR029045">
    <property type="entry name" value="ClpP/crotonase-like_dom_sf"/>
</dbReference>
<comment type="caution">
    <text evidence="1">The sequence shown here is derived from an EMBL/GenBank/DDBJ whole genome shotgun (WGS) entry which is preliminary data.</text>
</comment>
<dbReference type="Pfam" id="PF01972">
    <property type="entry name" value="SDH_protease"/>
    <property type="match status" value="1"/>
</dbReference>
<sequence length="278" mass="30591">MNDLFFLFLILASLTPALRQQILEARRAQVMRRLEQKRGSRVITLIHRQETVSFLGVGIHRFISIEDAEEVLRAIRLTAPDRPIDLIVHTPGGLVLAAEQIAWALAQHPAKVTVFVPHYAMSGGTLLALAADEIVMDPFAVLGPVDPQIGQYAAASIVAAVRRKGVGNVSDETLMLADVAEKALAQVTHSVQRLLERKMSAAEAARVAHLLTRGVWTHDHPLRVEDVRALGLPVSTHMPPEIYALMALYPQPTRLRPSVEYVPLPYRSDSPAGQVRQA</sequence>
<proteinExistence type="predicted"/>
<evidence type="ECO:0008006" key="2">
    <source>
        <dbReference type="Google" id="ProtNLM"/>
    </source>
</evidence>
<dbReference type="AlphaFoldDB" id="A0A7V2B0R7"/>
<reference evidence="1" key="1">
    <citation type="journal article" date="2020" name="mSystems">
        <title>Genome- and Community-Level Interaction Insights into Carbon Utilization and Element Cycling Functions of Hydrothermarchaeota in Hydrothermal Sediment.</title>
        <authorList>
            <person name="Zhou Z."/>
            <person name="Liu Y."/>
            <person name="Xu W."/>
            <person name="Pan J."/>
            <person name="Luo Z.H."/>
            <person name="Li M."/>
        </authorList>
    </citation>
    <scope>NUCLEOTIDE SEQUENCE [LARGE SCALE GENOMIC DNA]</scope>
    <source>
        <strain evidence="1">SpSt-143</strain>
    </source>
</reference>
<dbReference type="InterPro" id="IPR002825">
    <property type="entry name" value="Pept_S49_ser-pept_pro"/>
</dbReference>
<gene>
    <name evidence="1" type="ORF">ENO59_06485</name>
</gene>
<dbReference type="SUPFAM" id="SSF52096">
    <property type="entry name" value="ClpP/crotonase"/>
    <property type="match status" value="1"/>
</dbReference>
<dbReference type="PANTHER" id="PTHR35984">
    <property type="entry name" value="PERIPLASMIC SERINE PROTEASE"/>
    <property type="match status" value="1"/>
</dbReference>
<organism evidence="1">
    <name type="scientific">Rhodothermus marinus</name>
    <name type="common">Rhodothermus obamensis</name>
    <dbReference type="NCBI Taxonomy" id="29549"/>
    <lineage>
        <taxon>Bacteria</taxon>
        <taxon>Pseudomonadati</taxon>
        <taxon>Rhodothermota</taxon>
        <taxon>Rhodothermia</taxon>
        <taxon>Rhodothermales</taxon>
        <taxon>Rhodothermaceae</taxon>
        <taxon>Rhodothermus</taxon>
    </lineage>
</organism>
<dbReference type="NCBIfam" id="NF047768">
    <property type="entry name" value="Clp_like_SDH"/>
    <property type="match status" value="1"/>
</dbReference>
<protein>
    <recommendedName>
        <fullName evidence="2">Periplasmic serine protease</fullName>
    </recommendedName>
</protein>
<name>A0A7V2B0R7_RHOMR</name>